<reference evidence="1" key="1">
    <citation type="submission" date="2020-08" db="EMBL/GenBank/DDBJ databases">
        <title>Multicomponent nature underlies the extraordinary mechanical properties of spider dragline silk.</title>
        <authorList>
            <person name="Kono N."/>
            <person name="Nakamura H."/>
            <person name="Mori M."/>
            <person name="Yoshida Y."/>
            <person name="Ohtoshi R."/>
            <person name="Malay A.D."/>
            <person name="Moran D.A.P."/>
            <person name="Tomita M."/>
            <person name="Numata K."/>
            <person name="Arakawa K."/>
        </authorList>
    </citation>
    <scope>NUCLEOTIDE SEQUENCE</scope>
</reference>
<comment type="caution">
    <text evidence="1">The sequence shown here is derived from an EMBL/GenBank/DDBJ whole genome shotgun (WGS) entry which is preliminary data.</text>
</comment>
<keyword evidence="2" id="KW-1185">Reference proteome</keyword>
<dbReference type="Proteomes" id="UP000887013">
    <property type="component" value="Unassembled WGS sequence"/>
</dbReference>
<sequence>MKVLLFLSSRSIFVERTVKNKQNRCLQAEMYRKIWMQMKCVMVEIQNEEELNLSILGTVFSVSCTSASVMLERE</sequence>
<evidence type="ECO:0000313" key="1">
    <source>
        <dbReference type="EMBL" id="GFT08044.1"/>
    </source>
</evidence>
<dbReference type="EMBL" id="BMAW01103208">
    <property type="protein sequence ID" value="GFT08044.1"/>
    <property type="molecule type" value="Genomic_DNA"/>
</dbReference>
<accession>A0A8X6TF27</accession>
<dbReference type="AlphaFoldDB" id="A0A8X6TF27"/>
<evidence type="ECO:0000313" key="2">
    <source>
        <dbReference type="Proteomes" id="UP000887013"/>
    </source>
</evidence>
<name>A0A8X6TF27_NEPPI</name>
<proteinExistence type="predicted"/>
<gene>
    <name evidence="1" type="ORF">NPIL_187411</name>
</gene>
<organism evidence="1 2">
    <name type="scientific">Nephila pilipes</name>
    <name type="common">Giant wood spider</name>
    <name type="synonym">Nephila maculata</name>
    <dbReference type="NCBI Taxonomy" id="299642"/>
    <lineage>
        <taxon>Eukaryota</taxon>
        <taxon>Metazoa</taxon>
        <taxon>Ecdysozoa</taxon>
        <taxon>Arthropoda</taxon>
        <taxon>Chelicerata</taxon>
        <taxon>Arachnida</taxon>
        <taxon>Araneae</taxon>
        <taxon>Araneomorphae</taxon>
        <taxon>Entelegynae</taxon>
        <taxon>Araneoidea</taxon>
        <taxon>Nephilidae</taxon>
        <taxon>Nephila</taxon>
    </lineage>
</organism>
<protein>
    <submittedName>
        <fullName evidence="1">Uncharacterized protein</fullName>
    </submittedName>
</protein>